<organism evidence="2 3">
    <name type="scientific">Thiocapsa roseopersicina</name>
    <dbReference type="NCBI Taxonomy" id="1058"/>
    <lineage>
        <taxon>Bacteria</taxon>
        <taxon>Pseudomonadati</taxon>
        <taxon>Pseudomonadota</taxon>
        <taxon>Gammaproteobacteria</taxon>
        <taxon>Chromatiales</taxon>
        <taxon>Chromatiaceae</taxon>
        <taxon>Thiocapsa</taxon>
    </lineage>
</organism>
<gene>
    <name evidence="2" type="ORF">SAMN05421783_12272</name>
</gene>
<sequence>MTRQRYVRTMACTTIGWHRRRADPDLTMPMSPGESALETENARSDLDRPDRLDQTGNAELSGTFGATVSNGNPSQSVRQRRPIVRRCGRARPFGGA</sequence>
<feature type="compositionally biased region" description="Basic residues" evidence="1">
    <location>
        <begin position="78"/>
        <end position="89"/>
    </location>
</feature>
<protein>
    <submittedName>
        <fullName evidence="2">Uncharacterized protein</fullName>
    </submittedName>
</protein>
<feature type="compositionally biased region" description="Polar residues" evidence="1">
    <location>
        <begin position="54"/>
        <end position="77"/>
    </location>
</feature>
<name>A0A1H3B3Z0_THIRO</name>
<evidence type="ECO:0000313" key="2">
    <source>
        <dbReference type="EMBL" id="SDX36341.1"/>
    </source>
</evidence>
<dbReference type="Proteomes" id="UP000198816">
    <property type="component" value="Unassembled WGS sequence"/>
</dbReference>
<dbReference type="EMBL" id="FNNZ01000022">
    <property type="protein sequence ID" value="SDX36341.1"/>
    <property type="molecule type" value="Genomic_DNA"/>
</dbReference>
<feature type="region of interest" description="Disordered" evidence="1">
    <location>
        <begin position="22"/>
        <end position="96"/>
    </location>
</feature>
<feature type="compositionally biased region" description="Basic and acidic residues" evidence="1">
    <location>
        <begin position="40"/>
        <end position="53"/>
    </location>
</feature>
<accession>A0A1H3B3Z0</accession>
<dbReference type="AlphaFoldDB" id="A0A1H3B3Z0"/>
<keyword evidence="3" id="KW-1185">Reference proteome</keyword>
<evidence type="ECO:0000313" key="3">
    <source>
        <dbReference type="Proteomes" id="UP000198816"/>
    </source>
</evidence>
<evidence type="ECO:0000256" key="1">
    <source>
        <dbReference type="SAM" id="MobiDB-lite"/>
    </source>
</evidence>
<proteinExistence type="predicted"/>
<reference evidence="3" key="1">
    <citation type="submission" date="2016-10" db="EMBL/GenBank/DDBJ databases">
        <authorList>
            <person name="Varghese N."/>
            <person name="Submissions S."/>
        </authorList>
    </citation>
    <scope>NUCLEOTIDE SEQUENCE [LARGE SCALE GENOMIC DNA]</scope>
    <source>
        <strain evidence="3">DSM 217</strain>
    </source>
</reference>